<protein>
    <recommendedName>
        <fullName evidence="4">F-box domain-containing protein</fullName>
    </recommendedName>
</protein>
<evidence type="ECO:0000313" key="3">
    <source>
        <dbReference type="Proteomes" id="UP000024837"/>
    </source>
</evidence>
<dbReference type="SUPFAM" id="SSF81383">
    <property type="entry name" value="F-box domain"/>
    <property type="match status" value="1"/>
</dbReference>
<feature type="region of interest" description="Disordered" evidence="1">
    <location>
        <begin position="273"/>
        <end position="309"/>
    </location>
</feature>
<organism evidence="2 3">
    <name type="scientific">Drechslerella stenobrocha 248</name>
    <dbReference type="NCBI Taxonomy" id="1043628"/>
    <lineage>
        <taxon>Eukaryota</taxon>
        <taxon>Fungi</taxon>
        <taxon>Dikarya</taxon>
        <taxon>Ascomycota</taxon>
        <taxon>Pezizomycotina</taxon>
        <taxon>Orbiliomycetes</taxon>
        <taxon>Orbiliales</taxon>
        <taxon>Orbiliaceae</taxon>
        <taxon>Drechslerella</taxon>
    </lineage>
</organism>
<dbReference type="AlphaFoldDB" id="W7I9D7"/>
<evidence type="ECO:0000313" key="2">
    <source>
        <dbReference type="EMBL" id="EWC48938.1"/>
    </source>
</evidence>
<proteinExistence type="predicted"/>
<evidence type="ECO:0000256" key="1">
    <source>
        <dbReference type="SAM" id="MobiDB-lite"/>
    </source>
</evidence>
<dbReference type="EMBL" id="KI966371">
    <property type="protein sequence ID" value="EWC48938.1"/>
    <property type="molecule type" value="Genomic_DNA"/>
</dbReference>
<accession>W7I9D7</accession>
<dbReference type="InterPro" id="IPR036047">
    <property type="entry name" value="F-box-like_dom_sf"/>
</dbReference>
<dbReference type="OrthoDB" id="5392581at2759"/>
<dbReference type="HOGENOM" id="CLU_049624_0_0_1"/>
<keyword evidence="3" id="KW-1185">Reference proteome</keyword>
<evidence type="ECO:0008006" key="4">
    <source>
        <dbReference type="Google" id="ProtNLM"/>
    </source>
</evidence>
<gene>
    <name evidence="2" type="ORF">DRE_00243</name>
</gene>
<dbReference type="Proteomes" id="UP000024837">
    <property type="component" value="Unassembled WGS sequence"/>
</dbReference>
<name>W7I9D7_9PEZI</name>
<reference evidence="2 3" key="1">
    <citation type="submission" date="2013-05" db="EMBL/GenBank/DDBJ databases">
        <title>Drechslerella stenobrocha genome reveals carnivorous origination and mechanical trapping mechanism of predatory fungi.</title>
        <authorList>
            <person name="Liu X."/>
            <person name="Zhang W."/>
            <person name="Liu K."/>
        </authorList>
    </citation>
    <scope>NUCLEOTIDE SEQUENCE [LARGE SCALE GENOMIC DNA]</scope>
    <source>
        <strain evidence="2 3">248</strain>
    </source>
</reference>
<sequence>MDSSSLLKYLDRRNTGPPAGLQKDNAVNQPVQLAHWLRRLRDQPFEARRNRKSRLGADREQLKGNTGFLMGTAHSSTATYPDGAIMKNPGFSSKLSKMGYDNLPLEIELKILDDIEWTESVACSQVCTRWRDHLAAAKVLNRRYLPDRHSGGSGISGLKQPKGWGSPLQGIDVALSDLAVSIATDEAPPGGYDETDDGINTGVMPQSAILGRGSAVLLHRFMHGSEHSFGFYVKVDPTSLSPDARSWDNPPEGFFLIGNEKLHQQANSLYGRPGRLIQAPSGHDAETASTSESSTIDSEEDEKDGESFSGRGRAAVQLNTQWQWSESIFNSPICETEITYGLGFETFRRIRRNTPYNPRAGGSSIGGGSYLRRLSELRSAGGSEKDVTIRRLVDAITKSVRTVKMLEPEVKERGGMFFVKFRGIHIQEHMKYVPHGFFDFQTGGGMV</sequence>
<feature type="compositionally biased region" description="Low complexity" evidence="1">
    <location>
        <begin position="287"/>
        <end position="296"/>
    </location>
</feature>